<accession>A0ACB9N8I0</accession>
<gene>
    <name evidence="1" type="ORF">L6164_017559</name>
</gene>
<sequence>MRKRYSITLQTKLQELESALKEAFSLPTDSESRESSSEDIKQKILFIRKILSAEVASHPSKPRHLQHIAERLDKLQKDFLEWKGFKTISNDAFERDGSSCSCTESCFNDDAEPLVEPGFDGYPGKFSQRVDGGFVHEKPKVCFESFLAENAIVESEGGLLEEEEKKMRGVGFQRGEVKREERKESACGKFCCAMAIGIVIGMAVMSFLMVKFSGCFRDVEQTSMDIPT</sequence>
<organism evidence="1 2">
    <name type="scientific">Bauhinia variegata</name>
    <name type="common">Purple orchid tree</name>
    <name type="synonym">Phanera variegata</name>
    <dbReference type="NCBI Taxonomy" id="167791"/>
    <lineage>
        <taxon>Eukaryota</taxon>
        <taxon>Viridiplantae</taxon>
        <taxon>Streptophyta</taxon>
        <taxon>Embryophyta</taxon>
        <taxon>Tracheophyta</taxon>
        <taxon>Spermatophyta</taxon>
        <taxon>Magnoliopsida</taxon>
        <taxon>eudicotyledons</taxon>
        <taxon>Gunneridae</taxon>
        <taxon>Pentapetalae</taxon>
        <taxon>rosids</taxon>
        <taxon>fabids</taxon>
        <taxon>Fabales</taxon>
        <taxon>Fabaceae</taxon>
        <taxon>Cercidoideae</taxon>
        <taxon>Cercideae</taxon>
        <taxon>Bauhiniinae</taxon>
        <taxon>Bauhinia</taxon>
    </lineage>
</organism>
<protein>
    <submittedName>
        <fullName evidence="1">Uncharacterized protein</fullName>
    </submittedName>
</protein>
<evidence type="ECO:0000313" key="2">
    <source>
        <dbReference type="Proteomes" id="UP000828941"/>
    </source>
</evidence>
<evidence type="ECO:0000313" key="1">
    <source>
        <dbReference type="EMBL" id="KAI4332669.1"/>
    </source>
</evidence>
<comment type="caution">
    <text evidence="1">The sequence shown here is derived from an EMBL/GenBank/DDBJ whole genome shotgun (WGS) entry which is preliminary data.</text>
</comment>
<keyword evidence="2" id="KW-1185">Reference proteome</keyword>
<name>A0ACB9N8I0_BAUVA</name>
<proteinExistence type="predicted"/>
<dbReference type="Proteomes" id="UP000828941">
    <property type="component" value="Chromosome 7"/>
</dbReference>
<reference evidence="1 2" key="1">
    <citation type="journal article" date="2022" name="DNA Res.">
        <title>Chromosomal-level genome assembly of the orchid tree Bauhinia variegata (Leguminosae; Cercidoideae) supports the allotetraploid origin hypothesis of Bauhinia.</title>
        <authorList>
            <person name="Zhong Y."/>
            <person name="Chen Y."/>
            <person name="Zheng D."/>
            <person name="Pang J."/>
            <person name="Liu Y."/>
            <person name="Luo S."/>
            <person name="Meng S."/>
            <person name="Qian L."/>
            <person name="Wei D."/>
            <person name="Dai S."/>
            <person name="Zhou R."/>
        </authorList>
    </citation>
    <scope>NUCLEOTIDE SEQUENCE [LARGE SCALE GENOMIC DNA]</scope>
    <source>
        <strain evidence="1">BV-YZ2020</strain>
    </source>
</reference>
<dbReference type="EMBL" id="CM039432">
    <property type="protein sequence ID" value="KAI4332669.1"/>
    <property type="molecule type" value="Genomic_DNA"/>
</dbReference>